<dbReference type="Gene3D" id="3.40.50.150">
    <property type="entry name" value="Vaccinia Virus protein VP39"/>
    <property type="match status" value="1"/>
</dbReference>
<dbReference type="Proteomes" id="UP000563151">
    <property type="component" value="Unassembled WGS sequence"/>
</dbReference>
<dbReference type="GO" id="GO:0008168">
    <property type="term" value="F:methyltransferase activity"/>
    <property type="evidence" value="ECO:0007669"/>
    <property type="project" value="UniProtKB-KW"/>
</dbReference>
<sequence>MEFLKSSKYDNQFVKENMMGPNALKMIEELTVNLNLQPGMKVLDLGCGKGLTSIFLAKEFGVQVYATDLWIGATENFQRFKDFGLEEMIIPIHADANDLPFANEYFDAVISVDSYYYFGREDGFMDKKLAPFVKSNGIIAMSFPGFKEEIHNNLPKEILLSWRAEDMETFHSCEWWQQLLSKSKKITVEAIDEMMCFEECWKDWLNCENEYAVNDRRAMEAGAGKYMNIISVIARKRR</sequence>
<keyword evidence="3" id="KW-1185">Reference proteome</keyword>
<dbReference type="EMBL" id="JAAZWO010000003">
    <property type="protein sequence ID" value="MBC2396782.1"/>
    <property type="molecule type" value="Genomic_DNA"/>
</dbReference>
<evidence type="ECO:0000313" key="3">
    <source>
        <dbReference type="Proteomes" id="UP000563151"/>
    </source>
</evidence>
<dbReference type="CDD" id="cd02440">
    <property type="entry name" value="AdoMet_MTases"/>
    <property type="match status" value="1"/>
</dbReference>
<dbReference type="RefSeq" id="WP_035146607.1">
    <property type="nucleotide sequence ID" value="NZ_JAAZWO010000003.1"/>
</dbReference>
<dbReference type="InterPro" id="IPR050723">
    <property type="entry name" value="CFA/CMAS"/>
</dbReference>
<proteinExistence type="predicted"/>
<accession>A0A923E5E0</accession>
<name>A0A923E5E0_CLOTT</name>
<keyword evidence="2" id="KW-0489">Methyltransferase</keyword>
<protein>
    <submittedName>
        <fullName evidence="2">Methyltransferase domain-containing protein</fullName>
    </submittedName>
</protein>
<evidence type="ECO:0000259" key="1">
    <source>
        <dbReference type="Pfam" id="PF13649"/>
    </source>
</evidence>
<reference evidence="2 3" key="1">
    <citation type="submission" date="2020-04" db="EMBL/GenBank/DDBJ databases">
        <title>Genomic insights into acetone-butanol-ethanol (ABE) fermentation by sequencing solventogenic clostridia strains.</title>
        <authorList>
            <person name="Brown S."/>
        </authorList>
    </citation>
    <scope>NUCLEOTIDE SEQUENCE [LARGE SCALE GENOMIC DNA]</scope>
    <source>
        <strain evidence="2 3">DJ011</strain>
    </source>
</reference>
<organism evidence="2 3">
    <name type="scientific">Clostridium tetanomorphum</name>
    <dbReference type="NCBI Taxonomy" id="1553"/>
    <lineage>
        <taxon>Bacteria</taxon>
        <taxon>Bacillati</taxon>
        <taxon>Bacillota</taxon>
        <taxon>Clostridia</taxon>
        <taxon>Eubacteriales</taxon>
        <taxon>Clostridiaceae</taxon>
        <taxon>Clostridium</taxon>
    </lineage>
</organism>
<dbReference type="PANTHER" id="PTHR43667:SF2">
    <property type="entry name" value="FATTY ACID C-METHYL TRANSFERASE"/>
    <property type="match status" value="1"/>
</dbReference>
<dbReference type="Pfam" id="PF13649">
    <property type="entry name" value="Methyltransf_25"/>
    <property type="match status" value="1"/>
</dbReference>
<dbReference type="InterPro" id="IPR041698">
    <property type="entry name" value="Methyltransf_25"/>
</dbReference>
<comment type="caution">
    <text evidence="2">The sequence shown here is derived from an EMBL/GenBank/DDBJ whole genome shotgun (WGS) entry which is preliminary data.</text>
</comment>
<feature type="domain" description="Methyltransferase" evidence="1">
    <location>
        <begin position="42"/>
        <end position="122"/>
    </location>
</feature>
<dbReference type="SUPFAM" id="SSF53335">
    <property type="entry name" value="S-adenosyl-L-methionine-dependent methyltransferases"/>
    <property type="match status" value="1"/>
</dbReference>
<dbReference type="GO" id="GO:0032259">
    <property type="term" value="P:methylation"/>
    <property type="evidence" value="ECO:0007669"/>
    <property type="project" value="UniProtKB-KW"/>
</dbReference>
<dbReference type="AlphaFoldDB" id="A0A923E5E0"/>
<keyword evidence="2" id="KW-0808">Transferase</keyword>
<dbReference type="InterPro" id="IPR029063">
    <property type="entry name" value="SAM-dependent_MTases_sf"/>
</dbReference>
<gene>
    <name evidence="2" type="ORF">HGG79_03160</name>
</gene>
<evidence type="ECO:0000313" key="2">
    <source>
        <dbReference type="EMBL" id="MBC2396782.1"/>
    </source>
</evidence>
<dbReference type="PANTHER" id="PTHR43667">
    <property type="entry name" value="CYCLOPROPANE-FATTY-ACYL-PHOSPHOLIPID SYNTHASE"/>
    <property type="match status" value="1"/>
</dbReference>